<dbReference type="PRINTS" id="PR01036">
    <property type="entry name" value="TCRTETB"/>
</dbReference>
<dbReference type="Gene3D" id="1.20.1720.10">
    <property type="entry name" value="Multidrug resistance protein D"/>
    <property type="match status" value="1"/>
</dbReference>
<feature type="transmembrane region" description="Helical" evidence="7">
    <location>
        <begin position="202"/>
        <end position="222"/>
    </location>
</feature>
<feature type="transmembrane region" description="Helical" evidence="7">
    <location>
        <begin position="304"/>
        <end position="325"/>
    </location>
</feature>
<feature type="transmembrane region" description="Helical" evidence="7">
    <location>
        <begin position="228"/>
        <end position="246"/>
    </location>
</feature>
<dbReference type="CDD" id="cd17321">
    <property type="entry name" value="MFS_MMR_MDR_like"/>
    <property type="match status" value="1"/>
</dbReference>
<name>A0ABY5D5J7_9ACTN</name>
<proteinExistence type="predicted"/>
<evidence type="ECO:0000256" key="6">
    <source>
        <dbReference type="ARBA" id="ARBA00023136"/>
    </source>
</evidence>
<sequence length="530" mass="55149">MTSPPKATAKTWIGLAVLVLPLLLITIDGTVLIMALPAISAELSPTGTEQLWMIDVYSLVLAGLLVAMATVGDRFGRRRNLLIGAVLFTTASVLGALATAPWMLIGARALLGVGGAFMMPSTLSLVRNMFLDRQQRRYAMAVWGAMASVGAAAGPIVGGWIIETFSWQAAFLMNIPVMVILLVLGPALLPESRNPDLHSIDLPSVLLSFVGLIGLVYGIKTLTADKGLALGVAAVVIGLIAIGLFVRRQLVLPTPLMDVRLFRIRYFRGAVVTDVLSIFAMVGALVALVQFLQLVLGLSPLQASVWLMPQALMAAAAAFVAAALVKRFLPAYVIALGLTIAVSGFVLTAFLTPASSPVLVGAALVLVALGAGMGLTLSNDIIMSSVKPERAGQAAATSETAYEIGMTLGTAVLGGVLVSWYTRTVLTGSHAIDLTAGLAERVSSTLAEALLVAAELGGDTGDAVLELSRSAFTEAITVTGLAGAGVMAFAAIWALVTLRGASAHQDLAAEHEAAEHLRGDQHGDELEHKH</sequence>
<evidence type="ECO:0000256" key="2">
    <source>
        <dbReference type="ARBA" id="ARBA00022448"/>
    </source>
</evidence>
<evidence type="ECO:0000256" key="4">
    <source>
        <dbReference type="ARBA" id="ARBA00022692"/>
    </source>
</evidence>
<keyword evidence="4 7" id="KW-0812">Transmembrane</keyword>
<evidence type="ECO:0000256" key="5">
    <source>
        <dbReference type="ARBA" id="ARBA00022989"/>
    </source>
</evidence>
<keyword evidence="3" id="KW-1003">Cell membrane</keyword>
<evidence type="ECO:0000313" key="10">
    <source>
        <dbReference type="Proteomes" id="UP001055940"/>
    </source>
</evidence>
<evidence type="ECO:0000256" key="1">
    <source>
        <dbReference type="ARBA" id="ARBA00004651"/>
    </source>
</evidence>
<dbReference type="PANTHER" id="PTHR42718">
    <property type="entry name" value="MAJOR FACILITATOR SUPERFAMILY MULTIDRUG TRANSPORTER MFSC"/>
    <property type="match status" value="1"/>
</dbReference>
<evidence type="ECO:0000313" key="9">
    <source>
        <dbReference type="EMBL" id="USY19652.1"/>
    </source>
</evidence>
<dbReference type="InterPro" id="IPR020846">
    <property type="entry name" value="MFS_dom"/>
</dbReference>
<feature type="transmembrane region" description="Helical" evidence="7">
    <location>
        <begin position="81"/>
        <end position="103"/>
    </location>
</feature>
<dbReference type="Pfam" id="PF07690">
    <property type="entry name" value="MFS_1"/>
    <property type="match status" value="1"/>
</dbReference>
<dbReference type="PROSITE" id="PS50850">
    <property type="entry name" value="MFS"/>
    <property type="match status" value="1"/>
</dbReference>
<feature type="transmembrane region" description="Helical" evidence="7">
    <location>
        <begin position="475"/>
        <end position="496"/>
    </location>
</feature>
<dbReference type="Gene3D" id="1.20.1250.20">
    <property type="entry name" value="MFS general substrate transporter like domains"/>
    <property type="match status" value="1"/>
</dbReference>
<dbReference type="InterPro" id="IPR011701">
    <property type="entry name" value="MFS"/>
</dbReference>
<reference evidence="9" key="1">
    <citation type="submission" date="2022-06" db="EMBL/GenBank/DDBJ databases">
        <authorList>
            <person name="Ping M."/>
        </authorList>
    </citation>
    <scope>NUCLEOTIDE SEQUENCE</scope>
    <source>
        <strain evidence="9">JCM11759T</strain>
    </source>
</reference>
<dbReference type="Proteomes" id="UP001055940">
    <property type="component" value="Chromosome"/>
</dbReference>
<feature type="transmembrane region" description="Helical" evidence="7">
    <location>
        <begin position="400"/>
        <end position="421"/>
    </location>
</feature>
<feature type="domain" description="Major facilitator superfamily (MFS) profile" evidence="8">
    <location>
        <begin position="14"/>
        <end position="502"/>
    </location>
</feature>
<feature type="transmembrane region" description="Helical" evidence="7">
    <location>
        <begin position="12"/>
        <end position="39"/>
    </location>
</feature>
<dbReference type="SUPFAM" id="SSF103473">
    <property type="entry name" value="MFS general substrate transporter"/>
    <property type="match status" value="1"/>
</dbReference>
<dbReference type="PANTHER" id="PTHR42718:SF47">
    <property type="entry name" value="METHYL VIOLOGEN RESISTANCE PROTEIN SMVA"/>
    <property type="match status" value="1"/>
</dbReference>
<feature type="transmembrane region" description="Helical" evidence="7">
    <location>
        <begin position="138"/>
        <end position="162"/>
    </location>
</feature>
<keyword evidence="5 7" id="KW-1133">Transmembrane helix</keyword>
<keyword evidence="2" id="KW-0813">Transport</keyword>
<protein>
    <submittedName>
        <fullName evidence="9">MFS transporter</fullName>
    </submittedName>
</protein>
<accession>A0ABY5D5J7</accession>
<evidence type="ECO:0000256" key="7">
    <source>
        <dbReference type="SAM" id="Phobius"/>
    </source>
</evidence>
<feature type="transmembrane region" description="Helical" evidence="7">
    <location>
        <begin position="266"/>
        <end position="292"/>
    </location>
</feature>
<keyword evidence="6 7" id="KW-0472">Membrane</keyword>
<dbReference type="InterPro" id="IPR036259">
    <property type="entry name" value="MFS_trans_sf"/>
</dbReference>
<feature type="transmembrane region" description="Helical" evidence="7">
    <location>
        <begin position="358"/>
        <end position="379"/>
    </location>
</feature>
<keyword evidence="10" id="KW-1185">Reference proteome</keyword>
<dbReference type="EMBL" id="CP099837">
    <property type="protein sequence ID" value="USY19652.1"/>
    <property type="molecule type" value="Genomic_DNA"/>
</dbReference>
<dbReference type="RefSeq" id="WP_254418848.1">
    <property type="nucleotide sequence ID" value="NZ_BAAAJB010000072.1"/>
</dbReference>
<gene>
    <name evidence="9" type="ORF">NE857_31200</name>
</gene>
<evidence type="ECO:0000256" key="3">
    <source>
        <dbReference type="ARBA" id="ARBA00022475"/>
    </source>
</evidence>
<feature type="transmembrane region" description="Helical" evidence="7">
    <location>
        <begin position="109"/>
        <end position="126"/>
    </location>
</feature>
<comment type="subcellular location">
    <subcellularLocation>
        <location evidence="1">Cell membrane</location>
        <topology evidence="1">Multi-pass membrane protein</topology>
    </subcellularLocation>
</comment>
<evidence type="ECO:0000259" key="8">
    <source>
        <dbReference type="PROSITE" id="PS50850"/>
    </source>
</evidence>
<feature type="transmembrane region" description="Helical" evidence="7">
    <location>
        <begin position="168"/>
        <end position="190"/>
    </location>
</feature>
<feature type="transmembrane region" description="Helical" evidence="7">
    <location>
        <begin position="332"/>
        <end position="352"/>
    </location>
</feature>
<feature type="transmembrane region" description="Helical" evidence="7">
    <location>
        <begin position="51"/>
        <end position="69"/>
    </location>
</feature>
<organism evidence="9 10">
    <name type="scientific">Nocardiopsis exhalans</name>
    <dbReference type="NCBI Taxonomy" id="163604"/>
    <lineage>
        <taxon>Bacteria</taxon>
        <taxon>Bacillati</taxon>
        <taxon>Actinomycetota</taxon>
        <taxon>Actinomycetes</taxon>
        <taxon>Streptosporangiales</taxon>
        <taxon>Nocardiopsidaceae</taxon>
        <taxon>Nocardiopsis</taxon>
    </lineage>
</organism>